<accession>A0ABX5LQ04</accession>
<evidence type="ECO:0000313" key="3">
    <source>
        <dbReference type="Proteomes" id="UP000245523"/>
    </source>
</evidence>
<proteinExistence type="predicted"/>
<dbReference type="PANTHER" id="PTHR31377:SF0">
    <property type="entry name" value="AGMATINE DEIMINASE-RELATED"/>
    <property type="match status" value="1"/>
</dbReference>
<keyword evidence="3" id="KW-1185">Reference proteome</keyword>
<dbReference type="Proteomes" id="UP000245523">
    <property type="component" value="Unassembled WGS sequence"/>
</dbReference>
<keyword evidence="1" id="KW-0378">Hydrolase</keyword>
<gene>
    <name evidence="2" type="ORF">B0H50_10163</name>
</gene>
<dbReference type="RefSeq" id="WP_109587057.1">
    <property type="nucleotide sequence ID" value="NZ_QGHD01000001.1"/>
</dbReference>
<protein>
    <submittedName>
        <fullName evidence="2">Agmatine deiminase</fullName>
    </submittedName>
</protein>
<dbReference type="Gene3D" id="3.75.10.10">
    <property type="entry name" value="L-arginine/glycine Amidinotransferase, Chain A"/>
    <property type="match status" value="1"/>
</dbReference>
<comment type="caution">
    <text evidence="2">The sequence shown here is derived from an EMBL/GenBank/DDBJ whole genome shotgun (WGS) entry which is preliminary data.</text>
</comment>
<dbReference type="SUPFAM" id="SSF55909">
    <property type="entry name" value="Pentein"/>
    <property type="match status" value="1"/>
</dbReference>
<evidence type="ECO:0000313" key="2">
    <source>
        <dbReference type="EMBL" id="PWL04052.1"/>
    </source>
</evidence>
<organism evidence="2 3">
    <name type="scientific">Hallerella porci</name>
    <dbReference type="NCBI Taxonomy" id="1945871"/>
    <lineage>
        <taxon>Bacteria</taxon>
        <taxon>Pseudomonadati</taxon>
        <taxon>Fibrobacterota</taxon>
        <taxon>Fibrobacteria</taxon>
        <taxon>Fibrobacterales</taxon>
        <taxon>Fibrobacteraceae</taxon>
        <taxon>Hallerella</taxon>
    </lineage>
</organism>
<dbReference type="EMBL" id="QGHD01000001">
    <property type="protein sequence ID" value="PWL04052.1"/>
    <property type="molecule type" value="Genomic_DNA"/>
</dbReference>
<sequence length="336" mass="38901">MNLNYPAEWKEQKTIWLAFPHNEMNWGGELREKIIAFYYELIGICSRFQPVNVLVQPDFILPAEQKKKFDNAPFKIRWIPIETDDIWIRDYGPFFVYSQHKTSKIINFQFNAWGAKFPPWNHDEQVPKEIALRKRLALKTFPYIFEGGAIEVNDDGLGLTTLPCLVGENRNPTSELKHVEMALKEAFGLRDLLVLPEGLIGDHTDGHIDNAVRFVSNERIAMAWEEDQNKPNFKPMLRNKVILETWLKRHYGEKAHVDTVQIPTQKVIDGEILPASYMNFIFLNGALVYPKYEEKFDNLAEAYFKSVFPDREIIGIDATTVIRQGGSLHCISKQES</sequence>
<reference evidence="2 3" key="1">
    <citation type="submission" date="2018-05" db="EMBL/GenBank/DDBJ databases">
        <title>Animal gut microbial communities from fecal samples from Wisconsin, USA.</title>
        <authorList>
            <person name="Neumann A."/>
        </authorList>
    </citation>
    <scope>NUCLEOTIDE SEQUENCE [LARGE SCALE GENOMIC DNA]</scope>
    <source>
        <strain evidence="2 3">UWS4</strain>
    </source>
</reference>
<name>A0ABX5LQ04_9BACT</name>
<evidence type="ECO:0000256" key="1">
    <source>
        <dbReference type="ARBA" id="ARBA00022801"/>
    </source>
</evidence>
<dbReference type="PANTHER" id="PTHR31377">
    <property type="entry name" value="AGMATINE DEIMINASE-RELATED"/>
    <property type="match status" value="1"/>
</dbReference>
<dbReference type="Pfam" id="PF04371">
    <property type="entry name" value="PAD_porph"/>
    <property type="match status" value="1"/>
</dbReference>
<dbReference type="InterPro" id="IPR007466">
    <property type="entry name" value="Peptidyl-Arg-deiminase_porph"/>
</dbReference>